<dbReference type="EMBL" id="MK994957">
    <property type="protein sequence ID" value="QHA24587.1"/>
    <property type="molecule type" value="mRNA"/>
</dbReference>
<accession>A0A6B9KKQ8</accession>
<organism evidence="3">
    <name type="scientific">Trametes gibbosa</name>
    <dbReference type="NCBI Taxonomy" id="160864"/>
    <lineage>
        <taxon>Eukaryota</taxon>
        <taxon>Fungi</taxon>
        <taxon>Dikarya</taxon>
        <taxon>Basidiomycota</taxon>
        <taxon>Agaricomycotina</taxon>
        <taxon>Agaricomycetes</taxon>
        <taxon>Polyporales</taxon>
        <taxon>Polyporaceae</taxon>
        <taxon>Trametes</taxon>
    </lineage>
</organism>
<dbReference type="PROSITE" id="PS00028">
    <property type="entry name" value="ZINC_FINGER_C2H2_1"/>
    <property type="match status" value="1"/>
</dbReference>
<protein>
    <submittedName>
        <fullName evidence="3">Zinc finger protein 214</fullName>
    </submittedName>
</protein>
<feature type="compositionally biased region" description="Pro residues" evidence="1">
    <location>
        <begin position="132"/>
        <end position="141"/>
    </location>
</feature>
<evidence type="ECO:0000256" key="1">
    <source>
        <dbReference type="SAM" id="MobiDB-lite"/>
    </source>
</evidence>
<evidence type="ECO:0000259" key="2">
    <source>
        <dbReference type="PROSITE" id="PS00028"/>
    </source>
</evidence>
<name>A0A6B9KKQ8_9APHY</name>
<dbReference type="OrthoDB" id="8922241at2759"/>
<feature type="compositionally biased region" description="Acidic residues" evidence="1">
    <location>
        <begin position="154"/>
        <end position="168"/>
    </location>
</feature>
<feature type="region of interest" description="Disordered" evidence="1">
    <location>
        <begin position="82"/>
        <end position="200"/>
    </location>
</feature>
<dbReference type="Gene3D" id="3.30.160.60">
    <property type="entry name" value="Classic Zinc Finger"/>
    <property type="match status" value="1"/>
</dbReference>
<proteinExistence type="evidence at transcript level"/>
<evidence type="ECO:0000313" key="3">
    <source>
        <dbReference type="EMBL" id="QHA24587.1"/>
    </source>
</evidence>
<reference evidence="3" key="1">
    <citation type="submission" date="2019-05" db="EMBL/GenBank/DDBJ databases">
        <title>Expression and analysis of primary metabolism gene in Lenzites gibbosa treated with wood chip.</title>
        <authorList>
            <person name="Chi Y."/>
            <person name="Zhang J."/>
            <person name="Li S."/>
        </authorList>
    </citation>
    <scope>NUCLEOTIDE SEQUENCE</scope>
</reference>
<gene>
    <name evidence="3" type="primary">ZnF214</name>
</gene>
<dbReference type="InterPro" id="IPR013087">
    <property type="entry name" value="Znf_C2H2_type"/>
</dbReference>
<dbReference type="AlphaFoldDB" id="A0A6B9KKQ8"/>
<sequence>MEFFDFDAFPSESESIYPAGAGDEIAKACTIPPNLQEMPTRRDIEAERRLNAHLDTLKEIASQWPFATPWSNSLGFDPKVILGPGPEPSEPIIAPHVDPKRPPKRRRTEAAAAAEEPPSMIASHPRVIVETPSPPAPPEPPVSEKARGKRPAPPEEEGELQGADDSDGDYVPQPRVIRRKPRVRAAAPATVVPDDENEDTSDAAHLRCRWGDCAATFAHNDGEGWKSHLQAFHFLKGGPDPDGCRYTCQWDKCGASIKALFTLERHVETTHIFVGGVACPKCHKRFSRADAKVRHLRKCGV</sequence>
<feature type="domain" description="C2H2-type" evidence="2">
    <location>
        <begin position="248"/>
        <end position="271"/>
    </location>
</feature>
<dbReference type="SMART" id="SM00355">
    <property type="entry name" value="ZnF_C2H2"/>
    <property type="match status" value="3"/>
</dbReference>